<dbReference type="RefSeq" id="XP_007780108.1">
    <property type="nucleotide sequence ID" value="XM_007781918.1"/>
</dbReference>
<accession>R7YT01</accession>
<dbReference type="Proteomes" id="UP000016924">
    <property type="component" value="Unassembled WGS sequence"/>
</dbReference>
<proteinExistence type="predicted"/>
<dbReference type="OrthoDB" id="20872at2759"/>
<evidence type="ECO:0000313" key="1">
    <source>
        <dbReference type="EMBL" id="EON64791.1"/>
    </source>
</evidence>
<sequence>MGQDHGAILDTERLATLADIFTRPSAALGGICNLCFLSSTNLKLHVSRHLEQIVLFALPRSDYAAGDESIGGNSVDIHSNQSQKNVKGSVVEKEMLQSQPSGTAHTLSKDRDDRLGAAEAQDDDPPGEDIVHQIDVPDMVPSSWDDVTDKFSEARRGLSATAPFLERSTTAGYCNVAVLLIQWADETEERKKEVSTLQN</sequence>
<dbReference type="STRING" id="1168221.R7YT01"/>
<dbReference type="AlphaFoldDB" id="R7YT01"/>
<name>R7YT01_CONA1</name>
<dbReference type="GeneID" id="19901335"/>
<reference evidence="2" key="1">
    <citation type="submission" date="2012-06" db="EMBL/GenBank/DDBJ databases">
        <title>The genome sequence of Coniosporium apollinis CBS 100218.</title>
        <authorList>
            <consortium name="The Broad Institute Genome Sequencing Platform"/>
            <person name="Cuomo C."/>
            <person name="Gorbushina A."/>
            <person name="Noack S."/>
            <person name="Walker B."/>
            <person name="Young S.K."/>
            <person name="Zeng Q."/>
            <person name="Gargeya S."/>
            <person name="Fitzgerald M."/>
            <person name="Haas B."/>
            <person name="Abouelleil A."/>
            <person name="Alvarado L."/>
            <person name="Arachchi H.M."/>
            <person name="Berlin A.M."/>
            <person name="Chapman S.B."/>
            <person name="Goldberg J."/>
            <person name="Griggs A."/>
            <person name="Gujja S."/>
            <person name="Hansen M."/>
            <person name="Howarth C."/>
            <person name="Imamovic A."/>
            <person name="Larimer J."/>
            <person name="McCowan C."/>
            <person name="Montmayeur A."/>
            <person name="Murphy C."/>
            <person name="Neiman D."/>
            <person name="Pearson M."/>
            <person name="Priest M."/>
            <person name="Roberts A."/>
            <person name="Saif S."/>
            <person name="Shea T."/>
            <person name="Sisk P."/>
            <person name="Sykes S."/>
            <person name="Wortman J."/>
            <person name="Nusbaum C."/>
            <person name="Birren B."/>
        </authorList>
    </citation>
    <scope>NUCLEOTIDE SEQUENCE [LARGE SCALE GENOMIC DNA]</scope>
    <source>
        <strain evidence="2">CBS 100218</strain>
    </source>
</reference>
<protein>
    <submittedName>
        <fullName evidence="1">Uncharacterized protein</fullName>
    </submittedName>
</protein>
<keyword evidence="2" id="KW-1185">Reference proteome</keyword>
<evidence type="ECO:0000313" key="2">
    <source>
        <dbReference type="Proteomes" id="UP000016924"/>
    </source>
</evidence>
<dbReference type="EMBL" id="JH767570">
    <property type="protein sequence ID" value="EON64791.1"/>
    <property type="molecule type" value="Genomic_DNA"/>
</dbReference>
<organism evidence="1 2">
    <name type="scientific">Coniosporium apollinis (strain CBS 100218)</name>
    <name type="common">Rock-inhabiting black yeast</name>
    <dbReference type="NCBI Taxonomy" id="1168221"/>
    <lineage>
        <taxon>Eukaryota</taxon>
        <taxon>Fungi</taxon>
        <taxon>Dikarya</taxon>
        <taxon>Ascomycota</taxon>
        <taxon>Pezizomycotina</taxon>
        <taxon>Dothideomycetes</taxon>
        <taxon>Dothideomycetes incertae sedis</taxon>
        <taxon>Coniosporium</taxon>
    </lineage>
</organism>
<gene>
    <name evidence="1" type="ORF">W97_04024</name>
</gene>
<dbReference type="HOGENOM" id="CLU_1372132_0_0_1"/>